<name>A0ABU2ZVS2_9ALTE</name>
<keyword evidence="6" id="KW-0489">Methyltransferase</keyword>
<dbReference type="Proteomes" id="UP001253545">
    <property type="component" value="Unassembled WGS sequence"/>
</dbReference>
<keyword evidence="6" id="KW-0808">Transferase</keyword>
<dbReference type="GO" id="GO:0032259">
    <property type="term" value="P:methylation"/>
    <property type="evidence" value="ECO:0007669"/>
    <property type="project" value="UniProtKB-KW"/>
</dbReference>
<keyword evidence="3 5" id="KW-1133">Transmembrane helix</keyword>
<dbReference type="Pfam" id="PF04191">
    <property type="entry name" value="PEMT"/>
    <property type="match status" value="1"/>
</dbReference>
<dbReference type="Gene3D" id="1.20.120.1630">
    <property type="match status" value="1"/>
</dbReference>
<evidence type="ECO:0000256" key="2">
    <source>
        <dbReference type="ARBA" id="ARBA00022692"/>
    </source>
</evidence>
<dbReference type="EMBL" id="JAVRHX010000006">
    <property type="protein sequence ID" value="MDT0596394.1"/>
    <property type="molecule type" value="Genomic_DNA"/>
</dbReference>
<dbReference type="RefSeq" id="WP_311369915.1">
    <property type="nucleotide sequence ID" value="NZ_JAVRHX010000006.1"/>
</dbReference>
<evidence type="ECO:0000256" key="3">
    <source>
        <dbReference type="ARBA" id="ARBA00022989"/>
    </source>
</evidence>
<reference evidence="6 7" key="1">
    <citation type="submission" date="2023-09" db="EMBL/GenBank/DDBJ databases">
        <authorList>
            <person name="Rey-Velasco X."/>
        </authorList>
    </citation>
    <scope>NUCLEOTIDE SEQUENCE [LARGE SCALE GENOMIC DNA]</scope>
    <source>
        <strain evidence="6 7">P117</strain>
    </source>
</reference>
<comment type="subcellular location">
    <subcellularLocation>
        <location evidence="1">Endomembrane system</location>
        <topology evidence="1">Multi-pass membrane protein</topology>
    </subcellularLocation>
</comment>
<accession>A0ABU2ZVS2</accession>
<feature type="transmembrane region" description="Helical" evidence="5">
    <location>
        <begin position="40"/>
        <end position="60"/>
    </location>
</feature>
<sequence>MNALELKIPPVFVVFIAAIGIYLTRSIVPVNVLSVEHSKVIFYGVFALAMAIGITGALTFKLAKTTVNPVEIDKASSLVTHGIFKYSRNPMYLAMLFVLIGISIRMQNVFSPIFIVMFIAYMNRFQIVPEERMLSTLFGQAYASYLKQVRRWI</sequence>
<dbReference type="PANTHER" id="PTHR12714">
    <property type="entry name" value="PROTEIN-S ISOPRENYLCYSTEINE O-METHYLTRANSFERASE"/>
    <property type="match status" value="1"/>
</dbReference>
<keyword evidence="4 5" id="KW-0472">Membrane</keyword>
<keyword evidence="2 5" id="KW-0812">Transmembrane</keyword>
<proteinExistence type="predicted"/>
<evidence type="ECO:0000313" key="7">
    <source>
        <dbReference type="Proteomes" id="UP001253545"/>
    </source>
</evidence>
<dbReference type="GO" id="GO:0004671">
    <property type="term" value="F:protein C-terminal S-isoprenylcysteine carboxyl O-methyltransferase activity"/>
    <property type="evidence" value="ECO:0007669"/>
    <property type="project" value="UniProtKB-EC"/>
</dbReference>
<evidence type="ECO:0000313" key="6">
    <source>
        <dbReference type="EMBL" id="MDT0596394.1"/>
    </source>
</evidence>
<evidence type="ECO:0000256" key="5">
    <source>
        <dbReference type="SAM" id="Phobius"/>
    </source>
</evidence>
<gene>
    <name evidence="6" type="ORF">RM552_16180</name>
</gene>
<dbReference type="EC" id="2.1.1.100" evidence="6"/>
<keyword evidence="7" id="KW-1185">Reference proteome</keyword>
<comment type="caution">
    <text evidence="6">The sequence shown here is derived from an EMBL/GenBank/DDBJ whole genome shotgun (WGS) entry which is preliminary data.</text>
</comment>
<dbReference type="EC" id="2.1.1.334" evidence="6"/>
<protein>
    <submittedName>
        <fullName evidence="6">Isoprenylcysteine carboxylmethyltransferase family protein</fullName>
        <ecNumber evidence="6">2.1.1.100</ecNumber>
        <ecNumber evidence="6">2.1.1.334</ecNumber>
    </submittedName>
</protein>
<feature type="transmembrane region" description="Helical" evidence="5">
    <location>
        <begin position="92"/>
        <end position="122"/>
    </location>
</feature>
<feature type="transmembrane region" description="Helical" evidence="5">
    <location>
        <begin position="6"/>
        <end position="28"/>
    </location>
</feature>
<evidence type="ECO:0000256" key="4">
    <source>
        <dbReference type="ARBA" id="ARBA00023136"/>
    </source>
</evidence>
<dbReference type="InterPro" id="IPR007318">
    <property type="entry name" value="Phopholipid_MeTrfase"/>
</dbReference>
<organism evidence="6 7">
    <name type="scientific">Glaciecola petra</name>
    <dbReference type="NCBI Taxonomy" id="3075602"/>
    <lineage>
        <taxon>Bacteria</taxon>
        <taxon>Pseudomonadati</taxon>
        <taxon>Pseudomonadota</taxon>
        <taxon>Gammaproteobacteria</taxon>
        <taxon>Alteromonadales</taxon>
        <taxon>Alteromonadaceae</taxon>
        <taxon>Glaciecola</taxon>
    </lineage>
</organism>
<evidence type="ECO:0000256" key="1">
    <source>
        <dbReference type="ARBA" id="ARBA00004127"/>
    </source>
</evidence>
<dbReference type="PANTHER" id="PTHR12714:SF24">
    <property type="entry name" value="SLR1182 PROTEIN"/>
    <property type="match status" value="1"/>
</dbReference>